<name>A0A1M5LL08_9ACTN</name>
<accession>A0A1M5LL08</accession>
<keyword evidence="1" id="KW-0732">Signal</keyword>
<dbReference type="Pfam" id="PF01833">
    <property type="entry name" value="TIG"/>
    <property type="match status" value="1"/>
</dbReference>
<dbReference type="PROSITE" id="PS51318">
    <property type="entry name" value="TAT"/>
    <property type="match status" value="1"/>
</dbReference>
<dbReference type="CDD" id="cd00603">
    <property type="entry name" value="IPT_PCSR"/>
    <property type="match status" value="1"/>
</dbReference>
<feature type="domain" description="IPT/TIG" evidence="2">
    <location>
        <begin position="253"/>
        <end position="338"/>
    </location>
</feature>
<evidence type="ECO:0000313" key="4">
    <source>
        <dbReference type="Proteomes" id="UP000186132"/>
    </source>
</evidence>
<evidence type="ECO:0000256" key="1">
    <source>
        <dbReference type="SAM" id="SignalP"/>
    </source>
</evidence>
<reference evidence="3 4" key="1">
    <citation type="submission" date="2016-11" db="EMBL/GenBank/DDBJ databases">
        <authorList>
            <person name="Jaros S."/>
            <person name="Januszkiewicz K."/>
            <person name="Wedrychowicz H."/>
        </authorList>
    </citation>
    <scope>NUCLEOTIDE SEQUENCE [LARGE SCALE GENOMIC DNA]</scope>
    <source>
        <strain evidence="3 4">DSM 45627</strain>
    </source>
</reference>
<dbReference type="GO" id="GO:0005975">
    <property type="term" value="P:carbohydrate metabolic process"/>
    <property type="evidence" value="ECO:0007669"/>
    <property type="project" value="UniProtKB-ARBA"/>
</dbReference>
<feature type="signal peptide" evidence="1">
    <location>
        <begin position="1"/>
        <end position="32"/>
    </location>
</feature>
<sequence length="339" mass="32979">MSKTITRRVVAGVAATAATAGALIMGGGSAEATPTMAISSFNVHHLPATTAKSLLTITGTAFSESAISGVAINGCTAGSYVVTSSTTIVFKTDNSCAKSSTGVVTISKAAGGSVVSANSGKTALAFVDLPSLATNDDSASDPVVTAGTAGQAFADQTKTASLSGGQAIRVTAGTVKFVNSASYPLSATVDGYALKSITMPTGGNYFTGVLPAMAADAAPKLAVTSNGVTKTFSYAAGNSSAVADSFDFQISASPTISVTPASGPLDGTNVIAIKGSGFTASTTVTVDSASCPVVASTVKATSLSCTVAAGTTTGPVTVQTSTGGTTSIVSAGSTYTYVD</sequence>
<dbReference type="InterPro" id="IPR006311">
    <property type="entry name" value="TAT_signal"/>
</dbReference>
<dbReference type="EMBL" id="FQVU01000003">
    <property type="protein sequence ID" value="SHG65695.1"/>
    <property type="molecule type" value="Genomic_DNA"/>
</dbReference>
<protein>
    <submittedName>
        <fullName evidence="3">IPT/TIG domain-containing protein</fullName>
    </submittedName>
</protein>
<dbReference type="SUPFAM" id="SSF81296">
    <property type="entry name" value="E set domains"/>
    <property type="match status" value="1"/>
</dbReference>
<dbReference type="InterPro" id="IPR002909">
    <property type="entry name" value="IPT_dom"/>
</dbReference>
<gene>
    <name evidence="3" type="ORF">SAMN05443575_2483</name>
</gene>
<dbReference type="Proteomes" id="UP000186132">
    <property type="component" value="Unassembled WGS sequence"/>
</dbReference>
<dbReference type="AlphaFoldDB" id="A0A1M5LL08"/>
<dbReference type="STRING" id="1206085.SAMN05443575_2483"/>
<dbReference type="InterPro" id="IPR013783">
    <property type="entry name" value="Ig-like_fold"/>
</dbReference>
<evidence type="ECO:0000259" key="2">
    <source>
        <dbReference type="SMART" id="SM00429"/>
    </source>
</evidence>
<organism evidence="3 4">
    <name type="scientific">Jatrophihabitans endophyticus</name>
    <dbReference type="NCBI Taxonomy" id="1206085"/>
    <lineage>
        <taxon>Bacteria</taxon>
        <taxon>Bacillati</taxon>
        <taxon>Actinomycetota</taxon>
        <taxon>Actinomycetes</taxon>
        <taxon>Jatrophihabitantales</taxon>
        <taxon>Jatrophihabitantaceae</taxon>
        <taxon>Jatrophihabitans</taxon>
    </lineage>
</organism>
<dbReference type="InterPro" id="IPR014756">
    <property type="entry name" value="Ig_E-set"/>
</dbReference>
<keyword evidence="4" id="KW-1185">Reference proteome</keyword>
<proteinExistence type="predicted"/>
<feature type="chain" id="PRO_5012025146" evidence="1">
    <location>
        <begin position="33"/>
        <end position="339"/>
    </location>
</feature>
<dbReference type="SMART" id="SM00429">
    <property type="entry name" value="IPT"/>
    <property type="match status" value="1"/>
</dbReference>
<dbReference type="Gene3D" id="2.60.40.10">
    <property type="entry name" value="Immunoglobulins"/>
    <property type="match status" value="1"/>
</dbReference>
<dbReference type="RefSeq" id="WP_073390626.1">
    <property type="nucleotide sequence ID" value="NZ_FQVU01000003.1"/>
</dbReference>
<evidence type="ECO:0000313" key="3">
    <source>
        <dbReference type="EMBL" id="SHG65695.1"/>
    </source>
</evidence>